<accession>A0A238LKV4</accession>
<reference evidence="1 2" key="1">
    <citation type="submission" date="2017-05" db="EMBL/GenBank/DDBJ databases">
        <authorList>
            <person name="Song R."/>
            <person name="Chenine A.L."/>
            <person name="Ruprecht R.M."/>
        </authorList>
    </citation>
    <scope>NUCLEOTIDE SEQUENCE [LARGE SCALE GENOMIC DNA]</scope>
    <source>
        <strain evidence="1 2">CECT 8899</strain>
    </source>
</reference>
<evidence type="ECO:0000313" key="1">
    <source>
        <dbReference type="EMBL" id="SMY10163.1"/>
    </source>
</evidence>
<organism evidence="1 2">
    <name type="scientific">Flavimaricola marinus</name>
    <dbReference type="NCBI Taxonomy" id="1819565"/>
    <lineage>
        <taxon>Bacteria</taxon>
        <taxon>Pseudomonadati</taxon>
        <taxon>Pseudomonadota</taxon>
        <taxon>Alphaproteobacteria</taxon>
        <taxon>Rhodobacterales</taxon>
        <taxon>Paracoccaceae</taxon>
        <taxon>Flavimaricola</taxon>
    </lineage>
</organism>
<keyword evidence="2" id="KW-1185">Reference proteome</keyword>
<gene>
    <name evidence="1" type="ORF">LOM8899_04338</name>
</gene>
<dbReference type="Gene3D" id="2.70.98.10">
    <property type="match status" value="1"/>
</dbReference>
<dbReference type="AlphaFoldDB" id="A0A238LKV4"/>
<dbReference type="InterPro" id="IPR014718">
    <property type="entry name" value="GH-type_carb-bd"/>
</dbReference>
<name>A0A238LKV4_9RHOB</name>
<evidence type="ECO:0000313" key="2">
    <source>
        <dbReference type="Proteomes" id="UP000201613"/>
    </source>
</evidence>
<dbReference type="GO" id="GO:0030246">
    <property type="term" value="F:carbohydrate binding"/>
    <property type="evidence" value="ECO:0007669"/>
    <property type="project" value="InterPro"/>
</dbReference>
<protein>
    <recommendedName>
        <fullName evidence="3">DUF4432 domain-containing protein</fullName>
    </recommendedName>
</protein>
<dbReference type="CDD" id="cd09023">
    <property type="entry name" value="Aldose_epim_Ec_c4013"/>
    <property type="match status" value="1"/>
</dbReference>
<dbReference type="OrthoDB" id="9791280at2"/>
<dbReference type="InterPro" id="IPR027839">
    <property type="entry name" value="DUF4432"/>
</dbReference>
<dbReference type="Pfam" id="PF14486">
    <property type="entry name" value="DUF4432"/>
    <property type="match status" value="1"/>
</dbReference>
<evidence type="ECO:0008006" key="3">
    <source>
        <dbReference type="Google" id="ProtNLM"/>
    </source>
</evidence>
<sequence>MTTLYGKTRTRRDISTLTGDLAAFGGVRLMTYGDGIERGQRVLEFRTGSGLRFTVMVDRAMDIAEVDHNGRAIGWQGPSGYPPGGTIQPETEDGLGLMRGFSGFLVTCGLDHILGDEVVDAESYDYPRRDKVRHGLHGRISLQPTRLTGYGERWDGDRCTLWAEGEIRQAANFAENLRLFRRIEVDLGDDAIRVSDRIVNAGFAVTPHMFFYHVNIGHPVLEEGARYLAPITDAIWASHADRYEAQNVGYAVASAPSLTFTEQVWEHEMRSGSDGLVPVALVNDRIGLGIEVVTRKEELPCAYQWQNFRAGAYALGIEPSTHHVTGNGAARDRGEMIWLDPLEERTYHATFRILDGAEAISAAEERISSIAVQPAEPYPVPTGRFPKLTGAGRRSTA</sequence>
<dbReference type="EMBL" id="FXZK01000020">
    <property type="protein sequence ID" value="SMY10163.1"/>
    <property type="molecule type" value="Genomic_DNA"/>
</dbReference>
<proteinExistence type="predicted"/>
<dbReference type="Proteomes" id="UP000201613">
    <property type="component" value="Unassembled WGS sequence"/>
</dbReference>